<dbReference type="PIRSF" id="PIRSF006621">
    <property type="entry name" value="Dus"/>
    <property type="match status" value="1"/>
</dbReference>
<evidence type="ECO:0000256" key="12">
    <source>
        <dbReference type="PIRNR" id="PIRNR006621"/>
    </source>
</evidence>
<evidence type="ECO:0000256" key="11">
    <source>
        <dbReference type="ARBA" id="ARBA00048802"/>
    </source>
</evidence>
<comment type="catalytic activity">
    <reaction evidence="10">
        <text>a 5,6-dihydrouridine in tRNA + NADP(+) = a uridine in tRNA + NADPH + H(+)</text>
        <dbReference type="Rhea" id="RHEA:23624"/>
        <dbReference type="Rhea" id="RHEA-COMP:13339"/>
        <dbReference type="Rhea" id="RHEA-COMP:13887"/>
        <dbReference type="ChEBI" id="CHEBI:15378"/>
        <dbReference type="ChEBI" id="CHEBI:57783"/>
        <dbReference type="ChEBI" id="CHEBI:58349"/>
        <dbReference type="ChEBI" id="CHEBI:65315"/>
        <dbReference type="ChEBI" id="CHEBI:74443"/>
    </reaction>
</comment>
<keyword evidence="6 12" id="KW-0819">tRNA processing</keyword>
<dbReference type="GeneID" id="60058002"/>
<comment type="caution">
    <text evidence="15">The sequence shown here is derived from an EMBL/GenBank/DDBJ whole genome shotgun (WGS) entry which is preliminary data.</text>
</comment>
<comment type="cofactor">
    <cofactor evidence="1 12 14">
        <name>FMN</name>
        <dbReference type="ChEBI" id="CHEBI:58210"/>
    </cofactor>
</comment>
<dbReference type="InterPro" id="IPR001269">
    <property type="entry name" value="DUS_fam"/>
</dbReference>
<evidence type="ECO:0000256" key="4">
    <source>
        <dbReference type="ARBA" id="ARBA00022630"/>
    </source>
</evidence>
<proteinExistence type="inferred from homology"/>
<protein>
    <recommendedName>
        <fullName evidence="12">tRNA-dihydrouridine synthase</fullName>
        <ecNumber evidence="12">1.3.1.-</ecNumber>
    </recommendedName>
</protein>
<evidence type="ECO:0000256" key="9">
    <source>
        <dbReference type="ARBA" id="ARBA00023002"/>
    </source>
</evidence>
<dbReference type="PROSITE" id="PS01136">
    <property type="entry name" value="UPF0034"/>
    <property type="match status" value="1"/>
</dbReference>
<dbReference type="Pfam" id="PF01207">
    <property type="entry name" value="Dus"/>
    <property type="match status" value="1"/>
</dbReference>
<feature type="binding site" evidence="14">
    <location>
        <begin position="18"/>
        <end position="20"/>
    </location>
    <ligand>
        <name>FMN</name>
        <dbReference type="ChEBI" id="CHEBI:58210"/>
    </ligand>
</feature>
<dbReference type="Proteomes" id="UP000487649">
    <property type="component" value="Unassembled WGS sequence"/>
</dbReference>
<dbReference type="RefSeq" id="WP_006783694.1">
    <property type="nucleotide sequence ID" value="NZ_CABJBH010000010.1"/>
</dbReference>
<keyword evidence="7" id="KW-0521">NADP</keyword>
<dbReference type="InterPro" id="IPR018517">
    <property type="entry name" value="tRNA_hU_synthase_CS"/>
</dbReference>
<gene>
    <name evidence="15" type="primary">dusB</name>
    <name evidence="15" type="ORF">GMA92_06440</name>
</gene>
<dbReference type="InterPro" id="IPR004652">
    <property type="entry name" value="DusB-like"/>
</dbReference>
<evidence type="ECO:0000313" key="15">
    <source>
        <dbReference type="EMBL" id="MTK21054.1"/>
    </source>
</evidence>
<dbReference type="InterPro" id="IPR024036">
    <property type="entry name" value="tRNA-dHydroUridine_Synthase_C"/>
</dbReference>
<comment type="function">
    <text evidence="2 12">Catalyzes the synthesis of 5,6-dihydrouridine (D), a modified base found in the D-loop of most tRNAs, via the reduction of the C5-C6 double bond in target uridines.</text>
</comment>
<dbReference type="CDD" id="cd02801">
    <property type="entry name" value="DUS_like_FMN"/>
    <property type="match status" value="1"/>
</dbReference>
<evidence type="ECO:0000256" key="8">
    <source>
        <dbReference type="ARBA" id="ARBA00022884"/>
    </source>
</evidence>
<comment type="similarity">
    <text evidence="12">Belongs to the dus family.</text>
</comment>
<dbReference type="SUPFAM" id="SSF51395">
    <property type="entry name" value="FMN-linked oxidoreductases"/>
    <property type="match status" value="1"/>
</dbReference>
<feature type="active site" description="Proton donor" evidence="13">
    <location>
        <position position="103"/>
    </location>
</feature>
<reference evidence="15 16" key="1">
    <citation type="journal article" date="2019" name="Nat. Med.">
        <title>A library of human gut bacterial isolates paired with longitudinal multiomics data enables mechanistic microbiome research.</title>
        <authorList>
            <person name="Poyet M."/>
            <person name="Groussin M."/>
            <person name="Gibbons S.M."/>
            <person name="Avila-Pacheco J."/>
            <person name="Jiang X."/>
            <person name="Kearney S.M."/>
            <person name="Perrotta A.R."/>
            <person name="Berdy B."/>
            <person name="Zhao S."/>
            <person name="Lieberman T.D."/>
            <person name="Swanson P.K."/>
            <person name="Smith M."/>
            <person name="Roesemann S."/>
            <person name="Alexander J.E."/>
            <person name="Rich S.A."/>
            <person name="Livny J."/>
            <person name="Vlamakis H."/>
            <person name="Clish C."/>
            <person name="Bullock K."/>
            <person name="Deik A."/>
            <person name="Scott J."/>
            <person name="Pierce K.A."/>
            <person name="Xavier R.J."/>
            <person name="Alm E.J."/>
        </authorList>
    </citation>
    <scope>NUCLEOTIDE SEQUENCE [LARGE SCALE GENOMIC DNA]</scope>
    <source>
        <strain evidence="15 16">BIOML-A198</strain>
    </source>
</reference>
<dbReference type="PANTHER" id="PTHR45846:SF1">
    <property type="entry name" value="TRNA-DIHYDROURIDINE(47) SYNTHASE [NAD(P)(+)]-LIKE"/>
    <property type="match status" value="1"/>
</dbReference>
<evidence type="ECO:0000313" key="16">
    <source>
        <dbReference type="Proteomes" id="UP000487649"/>
    </source>
</evidence>
<dbReference type="EC" id="1.3.1.-" evidence="12"/>
<evidence type="ECO:0000256" key="1">
    <source>
        <dbReference type="ARBA" id="ARBA00001917"/>
    </source>
</evidence>
<dbReference type="GO" id="GO:0017150">
    <property type="term" value="F:tRNA dihydrouridine synthase activity"/>
    <property type="evidence" value="ECO:0007669"/>
    <property type="project" value="InterPro"/>
</dbReference>
<keyword evidence="14" id="KW-0547">Nucleotide-binding</keyword>
<dbReference type="InterPro" id="IPR035587">
    <property type="entry name" value="DUS-like_FMN-bd"/>
</dbReference>
<keyword evidence="9 12" id="KW-0560">Oxidoreductase</keyword>
<evidence type="ECO:0000256" key="3">
    <source>
        <dbReference type="ARBA" id="ARBA00022555"/>
    </source>
</evidence>
<keyword evidence="4 12" id="KW-0285">Flavoprotein</keyword>
<keyword evidence="8" id="KW-0694">RNA-binding</keyword>
<dbReference type="Gene3D" id="3.20.20.70">
    <property type="entry name" value="Aldolase class I"/>
    <property type="match status" value="1"/>
</dbReference>
<evidence type="ECO:0000256" key="2">
    <source>
        <dbReference type="ARBA" id="ARBA00002790"/>
    </source>
</evidence>
<evidence type="ECO:0000256" key="13">
    <source>
        <dbReference type="PIRSR" id="PIRSR006621-1"/>
    </source>
</evidence>
<dbReference type="AlphaFoldDB" id="A0A6A8SGQ1"/>
<comment type="catalytic activity">
    <reaction evidence="11">
        <text>a 5,6-dihydrouridine in tRNA + NAD(+) = a uridine in tRNA + NADH + H(+)</text>
        <dbReference type="Rhea" id="RHEA:54452"/>
        <dbReference type="Rhea" id="RHEA-COMP:13339"/>
        <dbReference type="Rhea" id="RHEA-COMP:13887"/>
        <dbReference type="ChEBI" id="CHEBI:15378"/>
        <dbReference type="ChEBI" id="CHEBI:57540"/>
        <dbReference type="ChEBI" id="CHEBI:57945"/>
        <dbReference type="ChEBI" id="CHEBI:65315"/>
        <dbReference type="ChEBI" id="CHEBI:74443"/>
    </reaction>
</comment>
<dbReference type="InterPro" id="IPR013785">
    <property type="entry name" value="Aldolase_TIM"/>
</dbReference>
<evidence type="ECO:0000256" key="5">
    <source>
        <dbReference type="ARBA" id="ARBA00022643"/>
    </source>
</evidence>
<dbReference type="PANTHER" id="PTHR45846">
    <property type="entry name" value="TRNA-DIHYDROURIDINE(47) SYNTHASE [NAD(P)(+)]-LIKE"/>
    <property type="match status" value="1"/>
</dbReference>
<evidence type="ECO:0000256" key="14">
    <source>
        <dbReference type="PIRSR" id="PIRSR006621-2"/>
    </source>
</evidence>
<evidence type="ECO:0000256" key="6">
    <source>
        <dbReference type="ARBA" id="ARBA00022694"/>
    </source>
</evidence>
<evidence type="ECO:0000256" key="10">
    <source>
        <dbReference type="ARBA" id="ARBA00048205"/>
    </source>
</evidence>
<feature type="binding site" evidence="14">
    <location>
        <begin position="228"/>
        <end position="229"/>
    </location>
    <ligand>
        <name>FMN</name>
        <dbReference type="ChEBI" id="CHEBI:58210"/>
    </ligand>
</feature>
<dbReference type="GO" id="GO:0050660">
    <property type="term" value="F:flavin adenine dinucleotide binding"/>
    <property type="evidence" value="ECO:0007669"/>
    <property type="project" value="InterPro"/>
</dbReference>
<name>A0A6A8SGQ1_9FIRM</name>
<feature type="binding site" evidence="14">
    <location>
        <position position="142"/>
    </location>
    <ligand>
        <name>FMN</name>
        <dbReference type="ChEBI" id="CHEBI:58210"/>
    </ligand>
</feature>
<dbReference type="EMBL" id="WMQE01000011">
    <property type="protein sequence ID" value="MTK21054.1"/>
    <property type="molecule type" value="Genomic_DNA"/>
</dbReference>
<keyword evidence="3" id="KW-0820">tRNA-binding</keyword>
<feature type="binding site" evidence="14">
    <location>
        <position position="72"/>
    </location>
    <ligand>
        <name>FMN</name>
        <dbReference type="ChEBI" id="CHEBI:58210"/>
    </ligand>
</feature>
<evidence type="ECO:0000256" key="7">
    <source>
        <dbReference type="ARBA" id="ARBA00022857"/>
    </source>
</evidence>
<dbReference type="GO" id="GO:0000049">
    <property type="term" value="F:tRNA binding"/>
    <property type="evidence" value="ECO:0007669"/>
    <property type="project" value="UniProtKB-KW"/>
</dbReference>
<dbReference type="NCBIfam" id="TIGR00737">
    <property type="entry name" value="nifR3_yhdG"/>
    <property type="match status" value="1"/>
</dbReference>
<dbReference type="Gene3D" id="1.10.1200.80">
    <property type="entry name" value="Putative flavin oxidoreducatase, domain 2"/>
    <property type="match status" value="1"/>
</dbReference>
<keyword evidence="5 12" id="KW-0288">FMN</keyword>
<accession>A0A6A8SGQ1</accession>
<feature type="binding site" evidence="14">
    <location>
        <position position="172"/>
    </location>
    <ligand>
        <name>FMN</name>
        <dbReference type="ChEBI" id="CHEBI:58210"/>
    </ligand>
</feature>
<organism evidence="15 16">
    <name type="scientific">Turicibacter sanguinis</name>
    <dbReference type="NCBI Taxonomy" id="154288"/>
    <lineage>
        <taxon>Bacteria</taxon>
        <taxon>Bacillati</taxon>
        <taxon>Bacillota</taxon>
        <taxon>Erysipelotrichia</taxon>
        <taxon>Erysipelotrichales</taxon>
        <taxon>Turicibacteraceae</taxon>
        <taxon>Turicibacter</taxon>
    </lineage>
</organism>
<sequence length="336" mass="37598">MSFKIREIEIDNPVVLAPMAGVCNAAFRTIIKEMGTGLIYAEMVSDKAVVYQNKKTLDMLYVDPAERPLSMQIFGSDKETFVEAAKYVDANCDCDIIDINMGCPVPKVTKNEAGARLLLEPDKIYDIVANVVDVVKKPVTVKMRTGWDKEHIYAIENALKIEQAGASAIAVHGRTRSQMYEGKADWGIIKDVKDAIKTIPVIGNGDINSPEMAKRVLEESGVDGIMIGRAALGNPWLMKKIVHYLATDELIEEPSAHEKLRLAVDHMDRLIDLKCEKVALLEMRSHMAWYIKGLEGATHVKRMITTVKTREEMMDIVNRYEAYLNGDKSARLVVEE</sequence>